<accession>A0AAX4L4U5</accession>
<evidence type="ECO:0008006" key="3">
    <source>
        <dbReference type="Google" id="ProtNLM"/>
    </source>
</evidence>
<keyword evidence="2" id="KW-1185">Reference proteome</keyword>
<protein>
    <recommendedName>
        <fullName evidence="3">C2H2-type domain-containing protein</fullName>
    </recommendedName>
</protein>
<evidence type="ECO:0000313" key="1">
    <source>
        <dbReference type="EMBL" id="WWQ61693.1"/>
    </source>
</evidence>
<organism evidence="1 2">
    <name type="scientific">Sulfolobus tengchongensis</name>
    <dbReference type="NCBI Taxonomy" id="207809"/>
    <lineage>
        <taxon>Archaea</taxon>
        <taxon>Thermoproteota</taxon>
        <taxon>Thermoprotei</taxon>
        <taxon>Sulfolobales</taxon>
        <taxon>Sulfolobaceae</taxon>
        <taxon>Sulfolobus</taxon>
    </lineage>
</organism>
<name>A0AAX4L4U5_9CREN</name>
<dbReference type="GeneID" id="89336381"/>
<proteinExistence type="predicted"/>
<reference evidence="1 2" key="1">
    <citation type="submission" date="2024-02" db="EMBL/GenBank/DDBJ databases">
        <title>STSV induces naive adaptation in Sulfolobus.</title>
        <authorList>
            <person name="Xiang X."/>
            <person name="Song M."/>
        </authorList>
    </citation>
    <scope>NUCLEOTIDE SEQUENCE [LARGE SCALE GENOMIC DNA]</scope>
    <source>
        <strain evidence="1 2">RT2</strain>
    </source>
</reference>
<sequence length="86" mass="9781">MSSRKIIPTRFPVGNEILPGLPQPSLSAYPSEEIMLRCKLCNQVVPVSKALDHQLMHKDKGEDACFTVEANQLTRVKRIWYSNEII</sequence>
<evidence type="ECO:0000313" key="2">
    <source>
        <dbReference type="Proteomes" id="UP001432202"/>
    </source>
</evidence>
<dbReference type="AlphaFoldDB" id="A0AAX4L4U5"/>
<gene>
    <name evidence="1" type="ORF">V6M85_06395</name>
</gene>
<dbReference type="Proteomes" id="UP001432202">
    <property type="component" value="Chromosome"/>
</dbReference>
<dbReference type="RefSeq" id="WP_338604418.1">
    <property type="nucleotide sequence ID" value="NZ_CP146016.1"/>
</dbReference>
<dbReference type="EMBL" id="CP146016">
    <property type="protein sequence ID" value="WWQ61693.1"/>
    <property type="molecule type" value="Genomic_DNA"/>
</dbReference>